<protein>
    <submittedName>
        <fullName evidence="1">Uncharacterized protein</fullName>
    </submittedName>
</protein>
<sequence length="874" mass="102497">MSTSTHITPDQGVITALAKDVQDATAKVSMLSSKLDTFITTTTQNDVIMNDEVRLQIQVINTELWSARSDLQFKKDALKNAIQKDEQIFNKVWQHPDTPNSNILNQHTTMIQNIVRGTFPDDITNKYPSLMIIIEHYYSKINGNMMCQHVLDCRQLCYEFHVMVHTLYMFIGAGVLDIKLKPYQEKLIDMAFQNVLKAFRNIIHNLESNKLVKFTNPEVCHMVTPFFEHLINEIELFISENGLFSKSNPDLSRSFRGSLVHMTVFGTQCPSWLLFLFKTGLYGSERDLEMTSNWRHPIMNEFFHQFSSTIDDTFLKSSPYTQSPILAQICSDAFELVLMVANRFPKFLLTLNVRYDFVVYPFQRIDLLDTLLPQSDKNSHWARNPKMPPAFYGLEQRLSSRYTSEGVTFIMELLMAAQWPLIKSDGIQINHTDFETIVTDLILLFYRMDQINNDKFDFSTWRCSRFRIDGKPKSIDEIKKNLDAELHEILDTKLEEAIEKKNHIDNIIKTLKSYDTVQFKMPDVVHQPTQPDEVYKINFVENYKDIFTEVLLASRNFPFETQCKILLEAYRLHENYLKDFIRTWSPFLENKRNKMTTAQSIMFEESFQNILKSFDRLVDIFKTASNTHQKIYVKPFKHYTLFNICKYFEDIFKFIVLNKLAPYIESVSPIYQTHADVVTRCRSYLAMFTTYTYPPWLILLFVREKDLYGSHLDFEFTCKLEHPIMNMFFEKCIPNNDTTRIVTWIAKNNPRFLTTKDRDGRYPFQRMICLKLLFQYYDSSNPSYDSPNYYAEKALRLNPRVSPKDYDWDCAASKNIYDEKTISFVRQLAILAHEPIINIFKDDATHSECVTIGEDDRCMDTSPDDDDDSVDITD</sequence>
<proteinExistence type="predicted"/>
<evidence type="ECO:0000313" key="1">
    <source>
        <dbReference type="EMBL" id="QHT25271.1"/>
    </source>
</evidence>
<accession>A0A6C0E9H8</accession>
<reference evidence="1" key="1">
    <citation type="journal article" date="2020" name="Nature">
        <title>Giant virus diversity and host interactions through global metagenomics.</title>
        <authorList>
            <person name="Schulz F."/>
            <person name="Roux S."/>
            <person name="Paez-Espino D."/>
            <person name="Jungbluth S."/>
            <person name="Walsh D.A."/>
            <person name="Denef V.J."/>
            <person name="McMahon K.D."/>
            <person name="Konstantinidis K.T."/>
            <person name="Eloe-Fadrosh E.A."/>
            <person name="Kyrpides N.C."/>
            <person name="Woyke T."/>
        </authorList>
    </citation>
    <scope>NUCLEOTIDE SEQUENCE</scope>
    <source>
        <strain evidence="1">GVMAG-M-3300023179-150</strain>
    </source>
</reference>
<name>A0A6C0E9H8_9ZZZZ</name>
<dbReference type="EMBL" id="MN739762">
    <property type="protein sequence ID" value="QHT25271.1"/>
    <property type="molecule type" value="Genomic_DNA"/>
</dbReference>
<organism evidence="1">
    <name type="scientific">viral metagenome</name>
    <dbReference type="NCBI Taxonomy" id="1070528"/>
    <lineage>
        <taxon>unclassified sequences</taxon>
        <taxon>metagenomes</taxon>
        <taxon>organismal metagenomes</taxon>
    </lineage>
</organism>
<dbReference type="AlphaFoldDB" id="A0A6C0E9H8"/>